<gene>
    <name evidence="2" type="ORF">HMPREF9448_00899</name>
</gene>
<evidence type="ECO:0000313" key="2">
    <source>
        <dbReference type="EMBL" id="EJZ65168.1"/>
    </source>
</evidence>
<dbReference type="AlphaFoldDB" id="K0X1C7"/>
<keyword evidence="1" id="KW-0732">Signal</keyword>
<dbReference type="Proteomes" id="UP000006044">
    <property type="component" value="Unassembled WGS sequence"/>
</dbReference>
<reference evidence="2 3" key="1">
    <citation type="submission" date="2012-08" db="EMBL/GenBank/DDBJ databases">
        <title>The Genome Sequence of Barnesiella intestinihominis YIT 11860.</title>
        <authorList>
            <consortium name="The Broad Institute Genome Sequencing Platform"/>
            <person name="Earl A."/>
            <person name="Ward D."/>
            <person name="Feldgarden M."/>
            <person name="Gevers D."/>
            <person name="Morotomi M."/>
            <person name="Walker B."/>
            <person name="Young S.K."/>
            <person name="Zeng Q."/>
            <person name="Gargeya S."/>
            <person name="Fitzgerald M."/>
            <person name="Haas B."/>
            <person name="Abouelleil A."/>
            <person name="Alvarado L."/>
            <person name="Arachchi H.M."/>
            <person name="Berlin A.M."/>
            <person name="Chapman S.B."/>
            <person name="Goldberg J."/>
            <person name="Griggs A."/>
            <person name="Gujja S."/>
            <person name="Hansen M."/>
            <person name="Howarth C."/>
            <person name="Imamovic A."/>
            <person name="Larimer J."/>
            <person name="McCowen C."/>
            <person name="Montmayeur A."/>
            <person name="Murphy C."/>
            <person name="Neiman D."/>
            <person name="Pearson M."/>
            <person name="Priest M."/>
            <person name="Roberts A."/>
            <person name="Saif S."/>
            <person name="Shea T."/>
            <person name="Sisk P."/>
            <person name="Sykes S."/>
            <person name="Wortman J."/>
            <person name="Nusbaum C."/>
            <person name="Birren B."/>
        </authorList>
    </citation>
    <scope>NUCLEOTIDE SEQUENCE [LARGE SCALE GENOMIC DNA]</scope>
    <source>
        <strain evidence="2 3">YIT 11860</strain>
    </source>
</reference>
<comment type="caution">
    <text evidence="2">The sequence shown here is derived from an EMBL/GenBank/DDBJ whole genome shotgun (WGS) entry which is preliminary data.</text>
</comment>
<evidence type="ECO:0000256" key="1">
    <source>
        <dbReference type="SAM" id="SignalP"/>
    </source>
</evidence>
<dbReference type="HOGENOM" id="CLU_032634_0_0_10"/>
<keyword evidence="3" id="KW-1185">Reference proteome</keyword>
<dbReference type="PATRIC" id="fig|742726.3.peg.962"/>
<dbReference type="RefSeq" id="WP_008861392.1">
    <property type="nucleotide sequence ID" value="NZ_JH815203.1"/>
</dbReference>
<feature type="signal peptide" evidence="1">
    <location>
        <begin position="1"/>
        <end position="21"/>
    </location>
</feature>
<dbReference type="eggNOG" id="COG3291">
    <property type="taxonomic scope" value="Bacteria"/>
</dbReference>
<evidence type="ECO:0008006" key="4">
    <source>
        <dbReference type="Google" id="ProtNLM"/>
    </source>
</evidence>
<organism evidence="2 3">
    <name type="scientific">Barnesiella intestinihominis YIT 11860</name>
    <dbReference type="NCBI Taxonomy" id="742726"/>
    <lineage>
        <taxon>Bacteria</taxon>
        <taxon>Pseudomonadati</taxon>
        <taxon>Bacteroidota</taxon>
        <taxon>Bacteroidia</taxon>
        <taxon>Bacteroidales</taxon>
        <taxon>Barnesiellaceae</taxon>
        <taxon>Barnesiella</taxon>
    </lineage>
</organism>
<dbReference type="PROSITE" id="PS51257">
    <property type="entry name" value="PROKAR_LIPOPROTEIN"/>
    <property type="match status" value="1"/>
</dbReference>
<dbReference type="STRING" id="742726.HMPREF9448_00899"/>
<sequence>MKKVWYVLSMALILLIASCQSDNPSMITLGLDDTYVVERMKGLTLHPGFTGERYEWALSYESDSVSVTDSIVATTRDYTFVASETGTYRLRFQIYDAANPITHLMRIVVRKEEVAYSPYITKVYEYRPAPGQFVNELPRYTEGDTEESMRQKVEDCLAYDARTMVTLGGYGGYIVVGFDHTIVNRPGEYDFKILGNAFYANDNPRPDAPLGGSSEPGIVMVSVDRNGNGVPDDEWYELAGSEYYKKETLKNYEITYYRPDENKEPVTCSNPNITDSTYVRWTDNYGNTGYISQLTFHKQPYYPQWISESSITFKGSRLADNAIDESGNGSYYVLYAYDWGYADNHPNSSEKSNFKIDWAVDSEGNPVDLPGVDFIKIYTGVNQFNGWLGECSTEVMGVTDLHIEE</sequence>
<accession>K0X1C7</accession>
<dbReference type="GeneID" id="77848206"/>
<proteinExistence type="predicted"/>
<evidence type="ECO:0000313" key="3">
    <source>
        <dbReference type="Proteomes" id="UP000006044"/>
    </source>
</evidence>
<protein>
    <recommendedName>
        <fullName evidence="4">Cell surface protein</fullName>
    </recommendedName>
</protein>
<dbReference type="OrthoDB" id="975810at2"/>
<name>K0X1C7_9BACT</name>
<dbReference type="EMBL" id="ADLE01000007">
    <property type="protein sequence ID" value="EJZ65168.1"/>
    <property type="molecule type" value="Genomic_DNA"/>
</dbReference>
<feature type="chain" id="PRO_5003840568" description="Cell surface protein" evidence="1">
    <location>
        <begin position="22"/>
        <end position="405"/>
    </location>
</feature>